<keyword evidence="2" id="KW-1185">Reference proteome</keyword>
<proteinExistence type="predicted"/>
<dbReference type="Proteomes" id="UP000001798">
    <property type="component" value="Chromosome 9"/>
</dbReference>
<protein>
    <submittedName>
        <fullName evidence="1">Uncharacterized protein</fullName>
    </submittedName>
</protein>
<dbReference type="RefSeq" id="XP_001551647.1">
    <property type="nucleotide sequence ID" value="XM_001551597.2"/>
</dbReference>
<reference evidence="1 2" key="3">
    <citation type="journal article" date="2017" name="Mol. Plant Pathol.">
        <title>A gapless genome sequence of the fungus Botrytis cinerea.</title>
        <authorList>
            <person name="Van Kan J.A."/>
            <person name="Stassen J.H."/>
            <person name="Mosbach A."/>
            <person name="Van Der Lee T.A."/>
            <person name="Faino L."/>
            <person name="Farmer A.D."/>
            <person name="Papasotiriou D.G."/>
            <person name="Zhou S."/>
            <person name="Seidl M.F."/>
            <person name="Cottam E."/>
            <person name="Edel D."/>
            <person name="Hahn M."/>
            <person name="Schwartz D.C."/>
            <person name="Dietrich R.A."/>
            <person name="Widdison S."/>
            <person name="Scalliet G."/>
        </authorList>
    </citation>
    <scope>NUCLEOTIDE SEQUENCE [LARGE SCALE GENOMIC DNA]</scope>
    <source>
        <strain evidence="1 2">B05.10</strain>
    </source>
</reference>
<organism evidence="1 2">
    <name type="scientific">Botryotinia fuckeliana (strain B05.10)</name>
    <name type="common">Noble rot fungus</name>
    <name type="synonym">Botrytis cinerea</name>
    <dbReference type="NCBI Taxonomy" id="332648"/>
    <lineage>
        <taxon>Eukaryota</taxon>
        <taxon>Fungi</taxon>
        <taxon>Dikarya</taxon>
        <taxon>Ascomycota</taxon>
        <taxon>Pezizomycotina</taxon>
        <taxon>Leotiomycetes</taxon>
        <taxon>Helotiales</taxon>
        <taxon>Sclerotiniaceae</taxon>
        <taxon>Botrytis</taxon>
    </lineage>
</organism>
<dbReference type="GeneID" id="5432157"/>
<accession>A0A384JSX5</accession>
<evidence type="ECO:0000313" key="2">
    <source>
        <dbReference type="Proteomes" id="UP000001798"/>
    </source>
</evidence>
<dbReference type="EMBL" id="CP009813">
    <property type="protein sequence ID" value="ATZ53679.1"/>
    <property type="molecule type" value="Genomic_DNA"/>
</dbReference>
<sequence>MDTSNAFFTRRCQITIFKHRCLHDGQENSARCRSHLRNQSCIPDVVYSGEVKDKDCPECVMRNSGYASDEIYMNTSKAYTITSRRDTTKDLKRPTSFVKSLSAKRNSRPIGSVGDMLARSRDIKSQGRNSELRYRRAIMKSRSENGYKTSENTLTNTAMKAPTRRLKMAAKKQLKSKKKTVEPGMYDGMEEEMDMAMEGYGDKDDVSDLSREMTHLTCDHANEVSDLSRKMGHLTCD</sequence>
<reference evidence="1 2" key="2">
    <citation type="journal article" date="2012" name="Eukaryot. Cell">
        <title>Genome update of Botrytis cinerea strains B05.10 and T4.</title>
        <authorList>
            <person name="Staats M."/>
            <person name="van Kan J.A."/>
        </authorList>
    </citation>
    <scope>NUCLEOTIDE SEQUENCE [LARGE SCALE GENOMIC DNA]</scope>
    <source>
        <strain evidence="1 2">B05.10</strain>
    </source>
</reference>
<dbReference type="OrthoDB" id="3517075at2759"/>
<evidence type="ECO:0000313" key="1">
    <source>
        <dbReference type="EMBL" id="ATZ53679.1"/>
    </source>
</evidence>
<dbReference type="KEGG" id="bfu:BCIN_09g04750"/>
<reference evidence="1 2" key="1">
    <citation type="journal article" date="2011" name="PLoS Genet.">
        <title>Genomic analysis of the necrotrophic fungal pathogens Sclerotinia sclerotiorum and Botrytis cinerea.</title>
        <authorList>
            <person name="Amselem J."/>
            <person name="Cuomo C.A."/>
            <person name="van Kan J.A."/>
            <person name="Viaud M."/>
            <person name="Benito E.P."/>
            <person name="Couloux A."/>
            <person name="Coutinho P.M."/>
            <person name="de Vries R.P."/>
            <person name="Dyer P.S."/>
            <person name="Fillinger S."/>
            <person name="Fournier E."/>
            <person name="Gout L."/>
            <person name="Hahn M."/>
            <person name="Kohn L."/>
            <person name="Lapalu N."/>
            <person name="Plummer K.M."/>
            <person name="Pradier J.M."/>
            <person name="Quevillon E."/>
            <person name="Sharon A."/>
            <person name="Simon A."/>
            <person name="ten Have A."/>
            <person name="Tudzynski B."/>
            <person name="Tudzynski P."/>
            <person name="Wincker P."/>
            <person name="Andrew M."/>
            <person name="Anthouard V."/>
            <person name="Beever R.E."/>
            <person name="Beffa R."/>
            <person name="Benoit I."/>
            <person name="Bouzid O."/>
            <person name="Brault B."/>
            <person name="Chen Z."/>
            <person name="Choquer M."/>
            <person name="Collemare J."/>
            <person name="Cotton P."/>
            <person name="Danchin E.G."/>
            <person name="Da Silva C."/>
            <person name="Gautier A."/>
            <person name="Giraud C."/>
            <person name="Giraud T."/>
            <person name="Gonzalez C."/>
            <person name="Grossetete S."/>
            <person name="Guldener U."/>
            <person name="Henrissat B."/>
            <person name="Howlett B.J."/>
            <person name="Kodira C."/>
            <person name="Kretschmer M."/>
            <person name="Lappartient A."/>
            <person name="Leroch M."/>
            <person name="Levis C."/>
            <person name="Mauceli E."/>
            <person name="Neuveglise C."/>
            <person name="Oeser B."/>
            <person name="Pearson M."/>
            <person name="Poulain J."/>
            <person name="Poussereau N."/>
            <person name="Quesneville H."/>
            <person name="Rascle C."/>
            <person name="Schumacher J."/>
            <person name="Segurens B."/>
            <person name="Sexton A."/>
            <person name="Silva E."/>
            <person name="Sirven C."/>
            <person name="Soanes D.M."/>
            <person name="Talbot N.J."/>
            <person name="Templeton M."/>
            <person name="Yandava C."/>
            <person name="Yarden O."/>
            <person name="Zeng Q."/>
            <person name="Rollins J.A."/>
            <person name="Lebrun M.H."/>
            <person name="Dickman M."/>
        </authorList>
    </citation>
    <scope>NUCLEOTIDE SEQUENCE [LARGE SCALE GENOMIC DNA]</scope>
    <source>
        <strain evidence="1 2">B05.10</strain>
    </source>
</reference>
<gene>
    <name evidence="1" type="ORF">BCIN_09g04750</name>
</gene>
<dbReference type="AlphaFoldDB" id="A0A384JSX5"/>
<name>A0A384JSX5_BOTFB</name>
<dbReference type="VEuPathDB" id="FungiDB:Bcin09g04750"/>